<evidence type="ECO:0000313" key="6">
    <source>
        <dbReference type="Proteomes" id="UP000230233"/>
    </source>
</evidence>
<evidence type="ECO:0000313" key="4">
    <source>
        <dbReference type="EMBL" id="PIC32706.1"/>
    </source>
</evidence>
<evidence type="ECO:0000256" key="1">
    <source>
        <dbReference type="SAM" id="Coils"/>
    </source>
</evidence>
<feature type="compositionally biased region" description="Acidic residues" evidence="2">
    <location>
        <begin position="28"/>
        <end position="41"/>
    </location>
</feature>
<name>A0A2G5SBY1_9PELO</name>
<reference evidence="3" key="2">
    <citation type="journal article" date="2018" name="Science">
        <title>Rapid genome shrinkage in a self-fertile nematode reveals sperm competition proteins.</title>
        <authorList>
            <person name="Yin D."/>
            <person name="Schwarz E.M."/>
            <person name="Thomas C.G."/>
            <person name="Felde R.L."/>
            <person name="Korf I.F."/>
            <person name="Cutter A.D."/>
            <person name="Schartner C.M."/>
            <person name="Ralston E.J."/>
            <person name="Meyer B.J."/>
            <person name="Haag E.S."/>
        </authorList>
    </citation>
    <scope>NUCLEOTIDE SEQUENCE</scope>
    <source>
        <strain evidence="3">JU1422</strain>
    </source>
</reference>
<accession>A0A2G5SBY1</accession>
<dbReference type="EMBL" id="PDUG01000004">
    <property type="protein sequence ID" value="PIC32706.1"/>
    <property type="molecule type" value="Genomic_DNA"/>
</dbReference>
<keyword evidence="1" id="KW-0175">Coiled coil</keyword>
<evidence type="ECO:0000313" key="3">
    <source>
        <dbReference type="EMBL" id="PIC12550.1"/>
    </source>
</evidence>
<dbReference type="AlphaFoldDB" id="A0A2G5SBY1"/>
<comment type="caution">
    <text evidence="3">The sequence shown here is derived from an EMBL/GenBank/DDBJ whole genome shotgun (WGS) entry which is preliminary data.</text>
</comment>
<organism evidence="3 6">
    <name type="scientific">Caenorhabditis nigoni</name>
    <dbReference type="NCBI Taxonomy" id="1611254"/>
    <lineage>
        <taxon>Eukaryota</taxon>
        <taxon>Metazoa</taxon>
        <taxon>Ecdysozoa</taxon>
        <taxon>Nematoda</taxon>
        <taxon>Chromadorea</taxon>
        <taxon>Rhabditida</taxon>
        <taxon>Rhabditina</taxon>
        <taxon>Rhabditomorpha</taxon>
        <taxon>Rhabditoidea</taxon>
        <taxon>Rhabditidae</taxon>
        <taxon>Peloderinae</taxon>
        <taxon>Caenorhabditis</taxon>
    </lineage>
</organism>
<evidence type="ECO:0000313" key="5">
    <source>
        <dbReference type="EMBL" id="PIC53940.1"/>
    </source>
</evidence>
<protein>
    <submittedName>
        <fullName evidence="3">Uncharacterized protein</fullName>
    </submittedName>
</protein>
<sequence length="298" mass="33264">MKRNNGFLSEIDKRLKLTLSPNSTATTEIDDDLENDIEEGEGVPQNTSQPGQPNPYPILHVPLPKKIKSADLQYFIHALLQITSNMQKQNNQLLEKVSSLESTVSELKSQLSLSAESSKKSFAEVVAKSVAKSFAAPTTQLSMMKAAALAQQSDSRKCAVIVRNAQFSGDVTADAEIGTLIAKESQVSGEISVFRIPLANSPPLLKLQTQSPEDARKLLSQSETLKQKIPQFKTAIIRPDLSKPELIKYRSAWKEVIRLNNEKQLRLYTVRNLEVVKIPYKPNQSPWPWTVKEQKTNQ</sequence>
<dbReference type="Proteomes" id="UP000230233">
    <property type="component" value="Chromosome IV"/>
</dbReference>
<feature type="region of interest" description="Disordered" evidence="2">
    <location>
        <begin position="19"/>
        <end position="57"/>
    </location>
</feature>
<evidence type="ECO:0000256" key="2">
    <source>
        <dbReference type="SAM" id="MobiDB-lite"/>
    </source>
</evidence>
<dbReference type="EMBL" id="PDUG01000001">
    <property type="protein sequence ID" value="PIC53940.1"/>
    <property type="molecule type" value="Genomic_DNA"/>
</dbReference>
<gene>
    <name evidence="5" type="primary">Cnig_chr_I.g3409</name>
    <name evidence="4" type="synonym">Cnig_chr_IV.g12936</name>
    <name evidence="5" type="ORF">B9Z55_003409</name>
    <name evidence="4" type="ORF">B9Z55_012936</name>
    <name evidence="3" type="ORF">B9Z55_028328</name>
</gene>
<dbReference type="EMBL" id="PDUG01000021">
    <property type="protein sequence ID" value="PIC12550.1"/>
    <property type="molecule type" value="Genomic_DNA"/>
</dbReference>
<reference evidence="6" key="1">
    <citation type="submission" date="2017-10" db="EMBL/GenBank/DDBJ databases">
        <title>Rapid genome shrinkage in a self-fertile nematode reveals novel sperm competition proteins.</title>
        <authorList>
            <person name="Yin D."/>
            <person name="Schwarz E.M."/>
            <person name="Thomas C.G."/>
            <person name="Felde R.L."/>
            <person name="Korf I.F."/>
            <person name="Cutter A.D."/>
            <person name="Schartner C.M."/>
            <person name="Ralston E.J."/>
            <person name="Meyer B.J."/>
            <person name="Haag E.S."/>
        </authorList>
    </citation>
    <scope>NUCLEOTIDE SEQUENCE [LARGE SCALE GENOMIC DNA]</scope>
    <source>
        <strain evidence="6">JU1422</strain>
    </source>
</reference>
<feature type="coiled-coil region" evidence="1">
    <location>
        <begin position="83"/>
        <end position="110"/>
    </location>
</feature>
<dbReference type="Proteomes" id="UP000230233">
    <property type="component" value="Chromosome I"/>
</dbReference>
<keyword evidence="6" id="KW-1185">Reference proteome</keyword>
<proteinExistence type="predicted"/>